<keyword evidence="1" id="KW-0472">Membrane</keyword>
<accession>A0A1I2GP04</accession>
<organism evidence="2 3">
    <name type="scientific">Paenibacillus catalpae</name>
    <dbReference type="NCBI Taxonomy" id="1045775"/>
    <lineage>
        <taxon>Bacteria</taxon>
        <taxon>Bacillati</taxon>
        <taxon>Bacillota</taxon>
        <taxon>Bacilli</taxon>
        <taxon>Bacillales</taxon>
        <taxon>Paenibacillaceae</taxon>
        <taxon>Paenibacillus</taxon>
    </lineage>
</organism>
<evidence type="ECO:0000313" key="2">
    <source>
        <dbReference type="EMBL" id="SFF18331.1"/>
    </source>
</evidence>
<dbReference type="AlphaFoldDB" id="A0A1I2GP04"/>
<name>A0A1I2GP04_9BACL</name>
<keyword evidence="1" id="KW-1133">Transmembrane helix</keyword>
<dbReference type="Proteomes" id="UP000198855">
    <property type="component" value="Unassembled WGS sequence"/>
</dbReference>
<evidence type="ECO:0000313" key="3">
    <source>
        <dbReference type="Proteomes" id="UP000198855"/>
    </source>
</evidence>
<dbReference type="RefSeq" id="WP_175533018.1">
    <property type="nucleotide sequence ID" value="NZ_FOMT01000006.1"/>
</dbReference>
<sequence>MYLRMNICRANKGQATEPLHVGMRGSCCINGMLLFLGTAHPFTLLKE</sequence>
<feature type="transmembrane region" description="Helical" evidence="1">
    <location>
        <begin position="21"/>
        <end position="42"/>
    </location>
</feature>
<proteinExistence type="predicted"/>
<dbReference type="EMBL" id="FOMT01000006">
    <property type="protein sequence ID" value="SFF18331.1"/>
    <property type="molecule type" value="Genomic_DNA"/>
</dbReference>
<keyword evidence="3" id="KW-1185">Reference proteome</keyword>
<protein>
    <submittedName>
        <fullName evidence="2">Uncharacterized protein</fullName>
    </submittedName>
</protein>
<evidence type="ECO:0000256" key="1">
    <source>
        <dbReference type="SAM" id="Phobius"/>
    </source>
</evidence>
<reference evidence="3" key="1">
    <citation type="submission" date="2016-10" db="EMBL/GenBank/DDBJ databases">
        <authorList>
            <person name="Varghese N."/>
            <person name="Submissions S."/>
        </authorList>
    </citation>
    <scope>NUCLEOTIDE SEQUENCE [LARGE SCALE GENOMIC DNA]</scope>
    <source>
        <strain evidence="3">CGMCC 1.10784</strain>
    </source>
</reference>
<gene>
    <name evidence="2" type="ORF">SAMN05216378_5336</name>
</gene>
<keyword evidence="1" id="KW-0812">Transmembrane</keyword>